<evidence type="ECO:0000313" key="1">
    <source>
        <dbReference type="EMBL" id="SEC92363.1"/>
    </source>
</evidence>
<dbReference type="Proteomes" id="UP000199622">
    <property type="component" value="Unassembled WGS sequence"/>
</dbReference>
<name>A0A1H4WGB7_9PSEU</name>
<accession>A0A1H4WGB7</accession>
<dbReference type="STRING" id="208445.SAMN04489727_5614"/>
<sequence length="513" mass="57899">MSRPKESSERVHMPNPRDLFRKKFRSLFTVLAAGRTGPAPGDRLFARAHPERVTVTECHHYEQEISRNPSIDRVGAPTGRIEIVVPFDGADHFTRRACADVAPALEAGGKDPRKALIGHLAFTGHQHTDLGAVLGLDDSYGALPIEVPVVGPDAPGGRHELRRDRQTGVIWHEYRPDPNLLEVYPVKVGIDLLDPDTLGGVITTHELTNFANVSQQPNFRSYLWLRVTVKVVLPWQEGRPKLSPVVERISLFWPTITSLNVLKVEHGTSDGGERLITYNPVGRTIEWRDVPMTVDEDHKRRDDEVCFLSDTMVVLISQPGELYRQASLDGTVEIEIPDYLLSGMQTRLFDSTGRRVEDGHRESTRLTSNVRLILADAFARRMLKPHQHLYFDEVIPEQARIADIENALADQGFQVKFADKSEPDGVRRWQGTAKRTEGPETMFLRIFVEGSHHETERTVHKPGGHSYTSKLPSGELKVFMYGELPRASRAVTREMNALHAAIRDRFDRIRALR</sequence>
<dbReference type="EMBL" id="FNSO01000004">
    <property type="protein sequence ID" value="SEC92363.1"/>
    <property type="molecule type" value="Genomic_DNA"/>
</dbReference>
<keyword evidence="2" id="KW-1185">Reference proteome</keyword>
<gene>
    <name evidence="1" type="ORF">SAMN04489727_5614</name>
</gene>
<protein>
    <submittedName>
        <fullName evidence="1">Uncharacterized protein</fullName>
    </submittedName>
</protein>
<reference evidence="2" key="1">
    <citation type="submission" date="2016-10" db="EMBL/GenBank/DDBJ databases">
        <authorList>
            <person name="Varghese N."/>
            <person name="Submissions S."/>
        </authorList>
    </citation>
    <scope>NUCLEOTIDE SEQUENCE [LARGE SCALE GENOMIC DNA]</scope>
    <source>
        <strain evidence="2">DSM 44544</strain>
    </source>
</reference>
<proteinExistence type="predicted"/>
<organism evidence="1 2">
    <name type="scientific">Amycolatopsis tolypomycina</name>
    <dbReference type="NCBI Taxonomy" id="208445"/>
    <lineage>
        <taxon>Bacteria</taxon>
        <taxon>Bacillati</taxon>
        <taxon>Actinomycetota</taxon>
        <taxon>Actinomycetes</taxon>
        <taxon>Pseudonocardiales</taxon>
        <taxon>Pseudonocardiaceae</taxon>
        <taxon>Amycolatopsis</taxon>
    </lineage>
</organism>
<dbReference type="AlphaFoldDB" id="A0A1H4WGB7"/>
<evidence type="ECO:0000313" key="2">
    <source>
        <dbReference type="Proteomes" id="UP000199622"/>
    </source>
</evidence>